<dbReference type="InterPro" id="IPR034660">
    <property type="entry name" value="DinB/YfiT-like"/>
</dbReference>
<dbReference type="GO" id="GO:0016853">
    <property type="term" value="F:isomerase activity"/>
    <property type="evidence" value="ECO:0007669"/>
    <property type="project" value="UniProtKB-KW"/>
</dbReference>
<dbReference type="InterPro" id="IPR024344">
    <property type="entry name" value="MDMPI_metal-binding"/>
</dbReference>
<dbReference type="NCBIfam" id="TIGR03083">
    <property type="entry name" value="maleylpyruvate isomerase family mycothiol-dependent enzyme"/>
    <property type="match status" value="1"/>
</dbReference>
<dbReference type="SUPFAM" id="SSF109854">
    <property type="entry name" value="DinB/YfiT-like putative metalloenzymes"/>
    <property type="match status" value="1"/>
</dbReference>
<organism evidence="2 3">
    <name type="scientific">Nocardia brasiliensis</name>
    <dbReference type="NCBI Taxonomy" id="37326"/>
    <lineage>
        <taxon>Bacteria</taxon>
        <taxon>Bacillati</taxon>
        <taxon>Actinomycetota</taxon>
        <taxon>Actinomycetes</taxon>
        <taxon>Mycobacteriales</taxon>
        <taxon>Nocardiaceae</taxon>
        <taxon>Nocardia</taxon>
    </lineage>
</organism>
<gene>
    <name evidence="2" type="ORF">F5X71_14370</name>
</gene>
<keyword evidence="2" id="KW-0670">Pyruvate</keyword>
<dbReference type="GO" id="GO:0046872">
    <property type="term" value="F:metal ion binding"/>
    <property type="evidence" value="ECO:0007669"/>
    <property type="project" value="InterPro"/>
</dbReference>
<protein>
    <submittedName>
        <fullName evidence="2">Maleylpyruvate isomerase family mycothiol-dependent enzyme</fullName>
    </submittedName>
</protein>
<accession>A0A6G9XR13</accession>
<dbReference type="Pfam" id="PF11716">
    <property type="entry name" value="MDMPI_N"/>
    <property type="match status" value="1"/>
</dbReference>
<dbReference type="Proteomes" id="UP000501705">
    <property type="component" value="Chromosome"/>
</dbReference>
<sequence length="207" mass="22878">MTAVRTSARTLLAQEYRDVAELLRTLTPEEWDTESLCAGWRVRDVVAHLLYEATPPARYVAEIVRSGGSMDRLNELYIRRSATKTTDELLAAFATIDGQGLGARVAPRNVLADLVIHHQDIRRPLGRPRTVPTERLLTLLRHPDPFLRPGPRMRGLRFAATDVDWEHGSGPSVTGPGEAIFMAIAGRAVALAELRGAGVDTLRARLR</sequence>
<keyword evidence="2" id="KW-0413">Isomerase</keyword>
<evidence type="ECO:0000313" key="3">
    <source>
        <dbReference type="Proteomes" id="UP000501705"/>
    </source>
</evidence>
<feature type="domain" description="Mycothiol-dependent maleylpyruvate isomerase metal-binding" evidence="1">
    <location>
        <begin position="12"/>
        <end position="95"/>
    </location>
</feature>
<dbReference type="InterPro" id="IPR017517">
    <property type="entry name" value="Maleyloyr_isom"/>
</dbReference>
<dbReference type="RefSeq" id="WP_167462415.1">
    <property type="nucleotide sequence ID" value="NZ_CP046171.1"/>
</dbReference>
<proteinExistence type="predicted"/>
<evidence type="ECO:0000313" key="2">
    <source>
        <dbReference type="EMBL" id="QIS03346.1"/>
    </source>
</evidence>
<reference evidence="2 3" key="1">
    <citation type="journal article" date="2019" name="ACS Chem. Biol.">
        <title>Identification and Mobilization of a Cryptic Antibiotic Biosynthesis Gene Locus from a Human-Pathogenic Nocardia Isolate.</title>
        <authorList>
            <person name="Herisse M."/>
            <person name="Ishida K."/>
            <person name="Porter J.L."/>
            <person name="Howden B."/>
            <person name="Hertweck C."/>
            <person name="Stinear T.P."/>
            <person name="Pidot S.J."/>
        </authorList>
    </citation>
    <scope>NUCLEOTIDE SEQUENCE [LARGE SCALE GENOMIC DNA]</scope>
    <source>
        <strain evidence="2 3">AUSMDU00024985</strain>
    </source>
</reference>
<dbReference type="AlphaFoldDB" id="A0A6G9XR13"/>
<name>A0A6G9XR13_NOCBR</name>
<evidence type="ECO:0000259" key="1">
    <source>
        <dbReference type="Pfam" id="PF11716"/>
    </source>
</evidence>
<dbReference type="Gene3D" id="1.20.120.450">
    <property type="entry name" value="dinb family like domain"/>
    <property type="match status" value="1"/>
</dbReference>
<dbReference type="EMBL" id="CP046171">
    <property type="protein sequence ID" value="QIS03346.1"/>
    <property type="molecule type" value="Genomic_DNA"/>
</dbReference>